<evidence type="ECO:0000313" key="1">
    <source>
        <dbReference type="EMBL" id="RVT91690.1"/>
    </source>
</evidence>
<dbReference type="Proteomes" id="UP000282957">
    <property type="component" value="Unassembled WGS sequence"/>
</dbReference>
<name>A0A437M1V2_9PROT</name>
<dbReference type="RefSeq" id="WP_127789437.1">
    <property type="nucleotide sequence ID" value="NZ_SACL01000009.1"/>
</dbReference>
<protein>
    <submittedName>
        <fullName evidence="1">Uncharacterized protein</fullName>
    </submittedName>
</protein>
<reference evidence="1 2" key="1">
    <citation type="submission" date="2019-01" db="EMBL/GenBank/DDBJ databases">
        <authorList>
            <person name="Chen W.-M."/>
        </authorList>
    </citation>
    <scope>NUCLEOTIDE SEQUENCE [LARGE SCALE GENOMIC DNA]</scope>
    <source>
        <strain evidence="1 2">CCP-6</strain>
    </source>
</reference>
<proteinExistence type="predicted"/>
<accession>A0A437M1V2</accession>
<gene>
    <name evidence="1" type="ORF">EOD42_20405</name>
</gene>
<evidence type="ECO:0000313" key="2">
    <source>
        <dbReference type="Proteomes" id="UP000282957"/>
    </source>
</evidence>
<dbReference type="EMBL" id="SACL01000009">
    <property type="protein sequence ID" value="RVT91690.1"/>
    <property type="molecule type" value="Genomic_DNA"/>
</dbReference>
<dbReference type="AlphaFoldDB" id="A0A437M1V2"/>
<comment type="caution">
    <text evidence="1">The sequence shown here is derived from an EMBL/GenBank/DDBJ whole genome shotgun (WGS) entry which is preliminary data.</text>
</comment>
<sequence length="73" mass="7906">MTNDNEPPLPAIAMISMSAITEVPRTADGAPITKDAVIASLRSRLKREGAEAFLDYIVNTWEIDGIEYGTPVT</sequence>
<keyword evidence="2" id="KW-1185">Reference proteome</keyword>
<organism evidence="1 2">
    <name type="scientific">Rhodovarius crocodyli</name>
    <dbReference type="NCBI Taxonomy" id="1979269"/>
    <lineage>
        <taxon>Bacteria</taxon>
        <taxon>Pseudomonadati</taxon>
        <taxon>Pseudomonadota</taxon>
        <taxon>Alphaproteobacteria</taxon>
        <taxon>Acetobacterales</taxon>
        <taxon>Roseomonadaceae</taxon>
        <taxon>Rhodovarius</taxon>
    </lineage>
</organism>